<feature type="domain" description="PurM-like N-terminal" evidence="11">
    <location>
        <begin position="431"/>
        <end position="537"/>
    </location>
</feature>
<keyword evidence="15" id="KW-1185">Reference proteome</keyword>
<dbReference type="PRINTS" id="PR00469">
    <property type="entry name" value="PNDRDTASEII"/>
</dbReference>
<feature type="compositionally biased region" description="Polar residues" evidence="10">
    <location>
        <begin position="382"/>
        <end position="394"/>
    </location>
</feature>
<organism evidence="14 15">
    <name type="scientific">Congregibacter variabilis</name>
    <dbReference type="NCBI Taxonomy" id="3081200"/>
    <lineage>
        <taxon>Bacteria</taxon>
        <taxon>Pseudomonadati</taxon>
        <taxon>Pseudomonadota</taxon>
        <taxon>Gammaproteobacteria</taxon>
        <taxon>Cellvibrionales</taxon>
        <taxon>Halieaceae</taxon>
        <taxon>Congregibacter</taxon>
    </lineage>
</organism>
<evidence type="ECO:0000256" key="4">
    <source>
        <dbReference type="ARBA" id="ARBA00022741"/>
    </source>
</evidence>
<evidence type="ECO:0000256" key="8">
    <source>
        <dbReference type="ARBA" id="ARBA00023002"/>
    </source>
</evidence>
<evidence type="ECO:0000256" key="10">
    <source>
        <dbReference type="SAM" id="MobiDB-lite"/>
    </source>
</evidence>
<protein>
    <submittedName>
        <fullName evidence="14">Selenide, water dikinase SelD</fullName>
        <ecNumber evidence="14">2.7.9.3</ecNumber>
    </submittedName>
</protein>
<dbReference type="InterPro" id="IPR016188">
    <property type="entry name" value="PurM-like_N"/>
</dbReference>
<reference evidence="14 15" key="1">
    <citation type="submission" date="2023-10" db="EMBL/GenBank/DDBJ databases">
        <title>Two novel species belonging to the OM43/NOR5 clade.</title>
        <authorList>
            <person name="Park M."/>
        </authorList>
    </citation>
    <scope>NUCLEOTIDE SEQUENCE [LARGE SCALE GENOMIC DNA]</scope>
    <source>
        <strain evidence="14 15">IMCC43200</strain>
    </source>
</reference>
<feature type="domain" description="PurM-like C-terminal" evidence="12">
    <location>
        <begin position="552"/>
        <end position="720"/>
    </location>
</feature>
<dbReference type="PANTHER" id="PTHR42913:SF9">
    <property type="entry name" value="SLR1591 PROTEIN"/>
    <property type="match status" value="1"/>
</dbReference>
<dbReference type="Proteomes" id="UP001626537">
    <property type="component" value="Chromosome"/>
</dbReference>
<dbReference type="InterPro" id="IPR051169">
    <property type="entry name" value="NADH-Q_oxidoreductase"/>
</dbReference>
<evidence type="ECO:0000256" key="9">
    <source>
        <dbReference type="ARBA" id="ARBA00023266"/>
    </source>
</evidence>
<keyword evidence="5" id="KW-0418">Kinase</keyword>
<evidence type="ECO:0000259" key="11">
    <source>
        <dbReference type="Pfam" id="PF00586"/>
    </source>
</evidence>
<evidence type="ECO:0000256" key="7">
    <source>
        <dbReference type="ARBA" id="ARBA00022840"/>
    </source>
</evidence>
<dbReference type="Pfam" id="PF02769">
    <property type="entry name" value="AIRS_C"/>
    <property type="match status" value="1"/>
</dbReference>
<evidence type="ECO:0000256" key="3">
    <source>
        <dbReference type="ARBA" id="ARBA00022679"/>
    </source>
</evidence>
<dbReference type="PRINTS" id="PR00368">
    <property type="entry name" value="FADPNR"/>
</dbReference>
<dbReference type="SUPFAM" id="SSF55326">
    <property type="entry name" value="PurM N-terminal domain-like"/>
    <property type="match status" value="1"/>
</dbReference>
<keyword evidence="3 14" id="KW-0808">Transferase</keyword>
<evidence type="ECO:0000256" key="2">
    <source>
        <dbReference type="ARBA" id="ARBA00022630"/>
    </source>
</evidence>
<dbReference type="Gene3D" id="3.90.650.10">
    <property type="entry name" value="PurM-like C-terminal domain"/>
    <property type="match status" value="1"/>
</dbReference>
<dbReference type="Pfam" id="PF00586">
    <property type="entry name" value="AIRS"/>
    <property type="match status" value="1"/>
</dbReference>
<dbReference type="GO" id="GO:0004756">
    <property type="term" value="F:selenide, water dikinase activity"/>
    <property type="evidence" value="ECO:0007669"/>
    <property type="project" value="UniProtKB-EC"/>
</dbReference>
<dbReference type="InterPro" id="IPR023753">
    <property type="entry name" value="FAD/NAD-binding_dom"/>
</dbReference>
<dbReference type="EMBL" id="CP136864">
    <property type="protein sequence ID" value="WOJ92554.1"/>
    <property type="molecule type" value="Genomic_DNA"/>
</dbReference>
<dbReference type="InterPro" id="IPR036921">
    <property type="entry name" value="PurM-like_N_sf"/>
</dbReference>
<keyword evidence="9" id="KW-0711">Selenium</keyword>
<proteinExistence type="predicted"/>
<evidence type="ECO:0000313" key="14">
    <source>
        <dbReference type="EMBL" id="WOJ92554.1"/>
    </source>
</evidence>
<keyword evidence="2" id="KW-0285">Flavoprotein</keyword>
<dbReference type="InterPro" id="IPR017584">
    <property type="entry name" value="Pyridine_nucleo_diS_OxRdtase_N"/>
</dbReference>
<feature type="region of interest" description="Disordered" evidence="10">
    <location>
        <begin position="376"/>
        <end position="400"/>
    </location>
</feature>
<dbReference type="InterPro" id="IPR036188">
    <property type="entry name" value="FAD/NAD-bd_sf"/>
</dbReference>
<accession>A0ABZ0I1P5</accession>
<dbReference type="InterPro" id="IPR004536">
    <property type="entry name" value="SPS/SelD"/>
</dbReference>
<dbReference type="SUPFAM" id="SSF56042">
    <property type="entry name" value="PurM C-terminal domain-like"/>
    <property type="match status" value="1"/>
</dbReference>
<dbReference type="RefSeq" id="WP_407347155.1">
    <property type="nucleotide sequence ID" value="NZ_CP136864.1"/>
</dbReference>
<sequence>MLAREPAQQDLVLVGGGHSHVLVLRQLAMARPSGLRITLISPAVFTPYSGMLPGLLAGHYGFEETHIDLRRLCQWAGVRFLVDTVESLDPRARRLHCRARKQVGYDVLSIDIGSEPELDSVPGAREFSIPVKPVAGLWNRWESLARDDDLASRRIAIVGGGAGSVEIALAVAHRLGEQKPAIALYCGGQQILAGYTRGVQRAVERQLETLGVSLLCGHRVSEVTSTRLQFDSADAAHYDTLIWCTGAAAAPWIKQSGLPVDERGFMRIEDSLQSTEFPNVFGAGDIATQYRHPRPKAGVYAVRQGPVLADNLGSFVTGAPLRNHKPQTGFLSMLALGPKLAVAQRNGLSVRGAWVWRWKDRIDREFMQRFSNLPTLEMGGSEKTQNSRDPSPQQAPCGGCGAKVSGDALHAVLGELRELYPELMPEAGALDDAAPLETTLSVVQSLDAIRGLVDDPWRMGRIAAQHALSDLYASGAQPHSALALVTLPFAAPSLLHRDLRFVLEGALSVFEESGCRLNGGHSMQGPELQLGFAVNGVLQVGCSALHKRGAGAGDQLLISKKLGSGAICAAHMQGLIDGRHVEDALMSMEQSNAIAAAVARDFNATAVTDITGFGLAGHLLEMLDETLCAELCLDQLPVMPGALQAMAEGVFSTLHEPNRQALAERWLLPAQSPLQAQLLFDPQTSGGLLMAFPGTQAQAARRALQDRGVESTIIGTVKEAVSGAATPVLSFS</sequence>
<evidence type="ECO:0000256" key="1">
    <source>
        <dbReference type="ARBA" id="ARBA00001974"/>
    </source>
</evidence>
<dbReference type="Gene3D" id="3.30.1330.10">
    <property type="entry name" value="PurM-like, N-terminal domain"/>
    <property type="match status" value="1"/>
</dbReference>
<dbReference type="InterPro" id="IPR036676">
    <property type="entry name" value="PurM-like_C_sf"/>
</dbReference>
<dbReference type="Pfam" id="PF07992">
    <property type="entry name" value="Pyr_redox_2"/>
    <property type="match status" value="1"/>
</dbReference>
<dbReference type="InterPro" id="IPR010918">
    <property type="entry name" value="PurM-like_C_dom"/>
</dbReference>
<keyword evidence="8" id="KW-0560">Oxidoreductase</keyword>
<evidence type="ECO:0000313" key="15">
    <source>
        <dbReference type="Proteomes" id="UP001626537"/>
    </source>
</evidence>
<dbReference type="NCBIfam" id="TIGR00476">
    <property type="entry name" value="selD"/>
    <property type="match status" value="1"/>
</dbReference>
<evidence type="ECO:0000259" key="12">
    <source>
        <dbReference type="Pfam" id="PF02769"/>
    </source>
</evidence>
<evidence type="ECO:0000259" key="13">
    <source>
        <dbReference type="Pfam" id="PF07992"/>
    </source>
</evidence>
<comment type="cofactor">
    <cofactor evidence="1">
        <name>FAD</name>
        <dbReference type="ChEBI" id="CHEBI:57692"/>
    </cofactor>
</comment>
<dbReference type="NCBIfam" id="TIGR03169">
    <property type="entry name" value="Nterm_to_SelD"/>
    <property type="match status" value="1"/>
</dbReference>
<dbReference type="PANTHER" id="PTHR42913">
    <property type="entry name" value="APOPTOSIS-INDUCING FACTOR 1"/>
    <property type="match status" value="1"/>
</dbReference>
<keyword evidence="6" id="KW-0274">FAD</keyword>
<keyword evidence="4" id="KW-0547">Nucleotide-binding</keyword>
<dbReference type="SUPFAM" id="SSF51905">
    <property type="entry name" value="FAD/NAD(P)-binding domain"/>
    <property type="match status" value="2"/>
</dbReference>
<keyword evidence="7" id="KW-0067">ATP-binding</keyword>
<dbReference type="EC" id="2.7.9.3" evidence="14"/>
<feature type="domain" description="FAD/NAD(P)-binding" evidence="13">
    <location>
        <begin position="10"/>
        <end position="305"/>
    </location>
</feature>
<evidence type="ECO:0000256" key="5">
    <source>
        <dbReference type="ARBA" id="ARBA00022777"/>
    </source>
</evidence>
<evidence type="ECO:0000256" key="6">
    <source>
        <dbReference type="ARBA" id="ARBA00022827"/>
    </source>
</evidence>
<dbReference type="CDD" id="cd02195">
    <property type="entry name" value="SelD"/>
    <property type="match status" value="1"/>
</dbReference>
<gene>
    <name evidence="14" type="primary">selD</name>
    <name evidence="14" type="ORF">R0135_12255</name>
</gene>
<name>A0ABZ0I1P5_9GAMM</name>
<dbReference type="Gene3D" id="3.50.50.100">
    <property type="match status" value="1"/>
</dbReference>